<evidence type="ECO:0000256" key="7">
    <source>
        <dbReference type="ARBA" id="ARBA00023306"/>
    </source>
</evidence>
<keyword evidence="5 10" id="KW-0378">Hydrolase</keyword>
<evidence type="ECO:0000313" key="14">
    <source>
        <dbReference type="Proteomes" id="UP001149813"/>
    </source>
</evidence>
<dbReference type="CDD" id="cd01530">
    <property type="entry name" value="Cdc25"/>
    <property type="match status" value="1"/>
</dbReference>
<dbReference type="GO" id="GO:0005634">
    <property type="term" value="C:nucleus"/>
    <property type="evidence" value="ECO:0007669"/>
    <property type="project" value="TreeGrafter"/>
</dbReference>
<keyword evidence="3 10" id="KW-0132">Cell division</keyword>
<dbReference type="InterPro" id="IPR036873">
    <property type="entry name" value="Rhodanese-like_dom_sf"/>
</dbReference>
<dbReference type="InterPro" id="IPR018247">
    <property type="entry name" value="EF_Hand_1_Ca_BS"/>
</dbReference>
<dbReference type="Proteomes" id="UP001149813">
    <property type="component" value="Unassembled WGS sequence"/>
</dbReference>
<keyword evidence="6 10" id="KW-0904">Protein phosphatase</keyword>
<sequence>MDTTVAPDHPSSSYICGMSTPNPFVDGLSTPCKTASSDKTRHSAKSEAGSETSQTSATAVSRSGSPIATLAKDIQSSLNLKTTIRLDRDKVKPPPAFQPYRCQSPYQPKVQRTPMMMTGSRKRTLDESTSPGLGLNSASPTAMFWSRSRGSKPRGSILGASPCGGLFTRESYQQKADEADDDDTGFLDGDDLLSIVPRARSSSLRNYTLTQPDLEGTPSRPQGSGSGRAKRIRSSSKGIPKFLPIQEEGDLEKTPPRSLALSALTPASIFKSPVSASSSGSRLGCTDAIAAAATPLTLGSTAKPQTDCHLLPCSPASTDSIMRIEAKTASDLLEGVYDNLFDEKIFVDCRFPYEYEGGHIAGASNAPTQEALEKLLLNHPLASDKRVVVVLHCEYSIQRAPSMASLLRKRDREINMHRYPQLNYPEVYVLKGGYRNFFSYFKTQCEPQNYVEMNDEAFAVDCKQRMMQFNRQFKRTKSMTDASLGGRSRSFTALTAGSPGALFGSVASPTPMMGQGRSISTSKLPTKPKRMARTQSARPGVNSIDFSVYKL</sequence>
<dbReference type="PROSITE" id="PS00018">
    <property type="entry name" value="EF_HAND_1"/>
    <property type="match status" value="1"/>
</dbReference>
<evidence type="ECO:0000256" key="11">
    <source>
        <dbReference type="SAM" id="MobiDB-lite"/>
    </source>
</evidence>
<dbReference type="EMBL" id="JANBOJ010000014">
    <property type="protein sequence ID" value="KAJ1725033.1"/>
    <property type="molecule type" value="Genomic_DNA"/>
</dbReference>
<dbReference type="SMART" id="SM00450">
    <property type="entry name" value="RHOD"/>
    <property type="match status" value="1"/>
</dbReference>
<evidence type="ECO:0000256" key="8">
    <source>
        <dbReference type="ARBA" id="ARBA00051722"/>
    </source>
</evidence>
<dbReference type="InterPro" id="IPR000751">
    <property type="entry name" value="MPI_Phosphatase"/>
</dbReference>
<evidence type="ECO:0000256" key="9">
    <source>
        <dbReference type="ARBA" id="ARBA00067190"/>
    </source>
</evidence>
<evidence type="ECO:0000256" key="2">
    <source>
        <dbReference type="ARBA" id="ARBA00013064"/>
    </source>
</evidence>
<keyword evidence="7 10" id="KW-0131">Cell cycle</keyword>
<accession>A0A9W7Y6V3</accession>
<dbReference type="OrthoDB" id="26523at2759"/>
<feature type="region of interest" description="Disordered" evidence="11">
    <location>
        <begin position="204"/>
        <end position="253"/>
    </location>
</feature>
<evidence type="ECO:0000313" key="13">
    <source>
        <dbReference type="EMBL" id="KAJ1725033.1"/>
    </source>
</evidence>
<name>A0A9W7Y6V3_9FUNG</name>
<dbReference type="PROSITE" id="PS50206">
    <property type="entry name" value="RHODANESE_3"/>
    <property type="match status" value="1"/>
</dbReference>
<dbReference type="PANTHER" id="PTHR10828">
    <property type="entry name" value="M-PHASE INDUCER PHOSPHATASE DUAL SPECIFICITY PHOSPHATASE CDC25"/>
    <property type="match status" value="1"/>
</dbReference>
<dbReference type="AlphaFoldDB" id="A0A9W7Y6V3"/>
<dbReference type="GO" id="GO:0051301">
    <property type="term" value="P:cell division"/>
    <property type="evidence" value="ECO:0007669"/>
    <property type="project" value="UniProtKB-UniRule"/>
</dbReference>
<evidence type="ECO:0000256" key="6">
    <source>
        <dbReference type="ARBA" id="ARBA00022912"/>
    </source>
</evidence>
<evidence type="ECO:0000256" key="3">
    <source>
        <dbReference type="ARBA" id="ARBA00022618"/>
    </source>
</evidence>
<evidence type="ECO:0000256" key="4">
    <source>
        <dbReference type="ARBA" id="ARBA00022776"/>
    </source>
</evidence>
<dbReference type="GO" id="GO:0000086">
    <property type="term" value="P:G2/M transition of mitotic cell cycle"/>
    <property type="evidence" value="ECO:0007669"/>
    <property type="project" value="TreeGrafter"/>
</dbReference>
<protein>
    <recommendedName>
        <fullName evidence="9 10">M-phase inducer phosphatase</fullName>
        <ecNumber evidence="2 10">3.1.3.48</ecNumber>
    </recommendedName>
</protein>
<dbReference type="GO" id="GO:0004725">
    <property type="term" value="F:protein tyrosine phosphatase activity"/>
    <property type="evidence" value="ECO:0007669"/>
    <property type="project" value="UniProtKB-UniRule"/>
</dbReference>
<dbReference type="GO" id="GO:0005737">
    <property type="term" value="C:cytoplasm"/>
    <property type="evidence" value="ECO:0007669"/>
    <property type="project" value="TreeGrafter"/>
</dbReference>
<feature type="compositionally biased region" description="Basic and acidic residues" evidence="11">
    <location>
        <begin position="36"/>
        <end position="45"/>
    </location>
</feature>
<dbReference type="PANTHER" id="PTHR10828:SF17">
    <property type="entry name" value="PROTEIN-TYROSINE-PHOSPHATASE"/>
    <property type="match status" value="1"/>
</dbReference>
<evidence type="ECO:0000256" key="5">
    <source>
        <dbReference type="ARBA" id="ARBA00022801"/>
    </source>
</evidence>
<comment type="catalytic activity">
    <reaction evidence="8 10">
        <text>O-phospho-L-tyrosyl-[protein] + H2O = L-tyrosyl-[protein] + phosphate</text>
        <dbReference type="Rhea" id="RHEA:10684"/>
        <dbReference type="Rhea" id="RHEA-COMP:10136"/>
        <dbReference type="Rhea" id="RHEA-COMP:20101"/>
        <dbReference type="ChEBI" id="CHEBI:15377"/>
        <dbReference type="ChEBI" id="CHEBI:43474"/>
        <dbReference type="ChEBI" id="CHEBI:46858"/>
        <dbReference type="ChEBI" id="CHEBI:61978"/>
        <dbReference type="EC" id="3.1.3.48"/>
    </reaction>
</comment>
<feature type="region of interest" description="Disordered" evidence="11">
    <location>
        <begin position="513"/>
        <end position="537"/>
    </location>
</feature>
<comment type="caution">
    <text evidence="13">The sequence shown here is derived from an EMBL/GenBank/DDBJ whole genome shotgun (WGS) entry which is preliminary data.</text>
</comment>
<dbReference type="PRINTS" id="PR00716">
    <property type="entry name" value="MPIPHPHTASE"/>
</dbReference>
<gene>
    <name evidence="13" type="primary">MIH1</name>
    <name evidence="13" type="ORF">LPJ53_000759</name>
</gene>
<comment type="similarity">
    <text evidence="1 10">Belongs to the MPI phosphatase family.</text>
</comment>
<reference evidence="13" key="1">
    <citation type="submission" date="2022-07" db="EMBL/GenBank/DDBJ databases">
        <title>Phylogenomic reconstructions and comparative analyses of Kickxellomycotina fungi.</title>
        <authorList>
            <person name="Reynolds N.K."/>
            <person name="Stajich J.E."/>
            <person name="Barry K."/>
            <person name="Grigoriev I.V."/>
            <person name="Crous P."/>
            <person name="Smith M.E."/>
        </authorList>
    </citation>
    <scope>NUCLEOTIDE SEQUENCE</scope>
    <source>
        <strain evidence="13">NBRC 32514</strain>
    </source>
</reference>
<evidence type="ECO:0000256" key="10">
    <source>
        <dbReference type="RuleBase" id="RU368028"/>
    </source>
</evidence>
<dbReference type="Gene3D" id="3.40.250.10">
    <property type="entry name" value="Rhodanese-like domain"/>
    <property type="match status" value="1"/>
</dbReference>
<organism evidence="13 14">
    <name type="scientific">Coemansia erecta</name>
    <dbReference type="NCBI Taxonomy" id="147472"/>
    <lineage>
        <taxon>Eukaryota</taxon>
        <taxon>Fungi</taxon>
        <taxon>Fungi incertae sedis</taxon>
        <taxon>Zoopagomycota</taxon>
        <taxon>Kickxellomycotina</taxon>
        <taxon>Kickxellomycetes</taxon>
        <taxon>Kickxellales</taxon>
        <taxon>Kickxellaceae</taxon>
        <taxon>Coemansia</taxon>
    </lineage>
</organism>
<feature type="compositionally biased region" description="Polar residues" evidence="11">
    <location>
        <begin position="10"/>
        <end position="22"/>
    </location>
</feature>
<dbReference type="FunFam" id="3.40.250.10:FF:000021">
    <property type="entry name" value="M-phase inducer phosphatase cdc-25.2"/>
    <property type="match status" value="1"/>
</dbReference>
<dbReference type="EC" id="3.1.3.48" evidence="2 10"/>
<keyword evidence="14" id="KW-1185">Reference proteome</keyword>
<evidence type="ECO:0000259" key="12">
    <source>
        <dbReference type="PROSITE" id="PS50206"/>
    </source>
</evidence>
<comment type="function">
    <text evidence="10">Tyrosine protein phosphatase which functions as a dosage-dependent inducer of mitotic progression.</text>
</comment>
<feature type="compositionally biased region" description="Polar residues" evidence="11">
    <location>
        <begin position="49"/>
        <end position="64"/>
    </location>
</feature>
<dbReference type="Pfam" id="PF00581">
    <property type="entry name" value="Rhodanese"/>
    <property type="match status" value="1"/>
</dbReference>
<feature type="region of interest" description="Disordered" evidence="11">
    <location>
        <begin position="1"/>
        <end position="64"/>
    </location>
</feature>
<evidence type="ECO:0000256" key="1">
    <source>
        <dbReference type="ARBA" id="ARBA00011065"/>
    </source>
</evidence>
<feature type="domain" description="Rhodanese" evidence="12">
    <location>
        <begin position="340"/>
        <end position="446"/>
    </location>
</feature>
<proteinExistence type="inferred from homology"/>
<dbReference type="SUPFAM" id="SSF52821">
    <property type="entry name" value="Rhodanese/Cell cycle control phosphatase"/>
    <property type="match status" value="1"/>
</dbReference>
<dbReference type="GO" id="GO:0110032">
    <property type="term" value="P:positive regulation of G2/MI transition of meiotic cell cycle"/>
    <property type="evidence" value="ECO:0007669"/>
    <property type="project" value="TreeGrafter"/>
</dbReference>
<keyword evidence="4 10" id="KW-0498">Mitosis</keyword>
<dbReference type="GO" id="GO:0010971">
    <property type="term" value="P:positive regulation of G2/M transition of mitotic cell cycle"/>
    <property type="evidence" value="ECO:0007669"/>
    <property type="project" value="TreeGrafter"/>
</dbReference>
<dbReference type="InterPro" id="IPR001763">
    <property type="entry name" value="Rhodanese-like_dom"/>
</dbReference>